<dbReference type="OrthoDB" id="9815339at2"/>
<name>A0A1I1J3N2_9ACTN</name>
<evidence type="ECO:0000256" key="5">
    <source>
        <dbReference type="ARBA" id="ARBA00022944"/>
    </source>
</evidence>
<keyword evidence="4 7" id="KW-0808">Transferase</keyword>
<dbReference type="GO" id="GO:0047355">
    <property type="term" value="F:CDP-glycerol glycerophosphotransferase activity"/>
    <property type="evidence" value="ECO:0007669"/>
    <property type="project" value="InterPro"/>
</dbReference>
<dbReference type="Pfam" id="PF04464">
    <property type="entry name" value="Glyphos_transf"/>
    <property type="match status" value="1"/>
</dbReference>
<dbReference type="InterPro" id="IPR051612">
    <property type="entry name" value="Teichoic_Acid_Biosynth"/>
</dbReference>
<organism evidence="7 8">
    <name type="scientific">Nocardioides terrae</name>
    <dbReference type="NCBI Taxonomy" id="574651"/>
    <lineage>
        <taxon>Bacteria</taxon>
        <taxon>Bacillati</taxon>
        <taxon>Actinomycetota</taxon>
        <taxon>Actinomycetes</taxon>
        <taxon>Propionibacteriales</taxon>
        <taxon>Nocardioidaceae</taxon>
        <taxon>Nocardioides</taxon>
    </lineage>
</organism>
<keyword evidence="5" id="KW-0777">Teichoic acid biosynthesis</keyword>
<dbReference type="Gene3D" id="3.40.50.12580">
    <property type="match status" value="1"/>
</dbReference>
<dbReference type="InterPro" id="IPR007739">
    <property type="entry name" value="RgpF"/>
</dbReference>
<evidence type="ECO:0000313" key="7">
    <source>
        <dbReference type="EMBL" id="SFC43104.1"/>
    </source>
</evidence>
<dbReference type="Gene3D" id="3.40.50.11820">
    <property type="match status" value="1"/>
</dbReference>
<evidence type="ECO:0000256" key="4">
    <source>
        <dbReference type="ARBA" id="ARBA00022679"/>
    </source>
</evidence>
<dbReference type="InterPro" id="IPR043149">
    <property type="entry name" value="TagF_N"/>
</dbReference>
<dbReference type="GO" id="GO:0005886">
    <property type="term" value="C:plasma membrane"/>
    <property type="evidence" value="ECO:0007669"/>
    <property type="project" value="UniProtKB-SubCell"/>
</dbReference>
<evidence type="ECO:0000256" key="6">
    <source>
        <dbReference type="ARBA" id="ARBA00023136"/>
    </source>
</evidence>
<evidence type="ECO:0000256" key="3">
    <source>
        <dbReference type="ARBA" id="ARBA00022475"/>
    </source>
</evidence>
<sequence>MSHEQFRAAWPSLVRAWAELRTSEPAEAARLLDEALRAGVAALDLPPSTEEPDPDTALDCAVAVVEASRRFDTDGYLAANRRFQELRSGRTSPERHFCADGWLLLRNPRRDFDLWWYWNEHLDATATDVNPFLHHLLAGRQAGLATVPARRDPLPDPPTAGPSTRRVCLFAAYDVDGVVDDYVVAYLRELSRHADVFYLVDGVMSEAELAKLAGVTKGAWAVRHGRYDFGSYALLAEELVGWDVIDEYDELLFANDSCYLLRPLDDVFATMDARPADWWGLQATKRDYEPAKGHLEPIPLAEAKRLHTTAEQWNPYYRLHVSSYFLIFRRRVVADPGFRRRLGSVTEQAQKISVILKYEIGIGDYLVGAGYDFETFIDALYPYHPLYTADFFELLGQGFPLMKRNFVGENPRRAADLVHWKERVLEHVPGAPVDMLERNLLRVAPDDGLQRSFAIRTREDGTVDLHEPLSAAEFRREDLRTPKFEHWWAFPVCAYDHTFASNERALFEEVRDDPSIKKIILTRSRKVDVDGENVVIVPLESPEGQYHLLRAGQVFVKHGPRINVPWPLAPTLHNFVNLWHGIPLKRFGVAGVDVSETSWRIMMRNNGGSRAIVTSSRMDRLAMSAAFFPASYRDMWPTGLPRNDFVLREESRLPEDLRASVERLREEVAGRRLVMMLPTFKEAQADAYYRFSADEVARLAAWAERNNAVLGIREHMADKAHTYSTMLAPLDPIDLSSRRYPDLEVLYRVADALISDYSSCLVDFMLTGRPVMSFAYDYERYANAERGLFYDLDKVLPGPVCRTFDELAGALDRVFVDRTPAEVEEYEWKRRIFFDHVDDRAGARVVERVKEWYAD</sequence>
<dbReference type="EMBL" id="FOLB01000006">
    <property type="protein sequence ID" value="SFC43104.1"/>
    <property type="molecule type" value="Genomic_DNA"/>
</dbReference>
<reference evidence="7 8" key="1">
    <citation type="submission" date="2016-10" db="EMBL/GenBank/DDBJ databases">
        <authorList>
            <person name="de Groot N.N."/>
        </authorList>
    </citation>
    <scope>NUCLEOTIDE SEQUENCE [LARGE SCALE GENOMIC DNA]</scope>
    <source>
        <strain evidence="7 8">CGMCC 1.7056</strain>
    </source>
</reference>
<dbReference type="SUPFAM" id="SSF53756">
    <property type="entry name" value="UDP-Glycosyltransferase/glycogen phosphorylase"/>
    <property type="match status" value="1"/>
</dbReference>
<protein>
    <submittedName>
        <fullName evidence="7">CDP-glycerol glycerophosphotransferase, TagB/SpsB family</fullName>
    </submittedName>
</protein>
<keyword evidence="6" id="KW-0472">Membrane</keyword>
<accession>A0A1I1J3N2</accession>
<evidence type="ECO:0000256" key="1">
    <source>
        <dbReference type="ARBA" id="ARBA00004202"/>
    </source>
</evidence>
<dbReference type="STRING" id="574651.SAMN04487968_106173"/>
<proteinExistence type="inferred from homology"/>
<dbReference type="AlphaFoldDB" id="A0A1I1J3N2"/>
<dbReference type="Pfam" id="PF05045">
    <property type="entry name" value="RgpF"/>
    <property type="match status" value="1"/>
</dbReference>
<comment type="subcellular location">
    <subcellularLocation>
        <location evidence="1">Cell membrane</location>
        <topology evidence="1">Peripheral membrane protein</topology>
    </subcellularLocation>
</comment>
<evidence type="ECO:0000313" key="8">
    <source>
        <dbReference type="Proteomes" id="UP000198832"/>
    </source>
</evidence>
<gene>
    <name evidence="7" type="ORF">SAMN04487968_106173</name>
</gene>
<keyword evidence="8" id="KW-1185">Reference proteome</keyword>
<evidence type="ECO:0000256" key="2">
    <source>
        <dbReference type="ARBA" id="ARBA00010488"/>
    </source>
</evidence>
<keyword evidence="3" id="KW-1003">Cell membrane</keyword>
<comment type="similarity">
    <text evidence="2">Belongs to the CDP-glycerol glycerophosphotransferase family.</text>
</comment>
<dbReference type="InterPro" id="IPR007554">
    <property type="entry name" value="Glycerophosphate_synth"/>
</dbReference>
<dbReference type="RefSeq" id="WP_091123189.1">
    <property type="nucleotide sequence ID" value="NZ_FOLB01000006.1"/>
</dbReference>
<dbReference type="GO" id="GO:0019350">
    <property type="term" value="P:teichoic acid biosynthetic process"/>
    <property type="evidence" value="ECO:0007669"/>
    <property type="project" value="UniProtKB-KW"/>
</dbReference>
<dbReference type="PANTHER" id="PTHR37316:SF3">
    <property type="entry name" value="TEICHOIC ACID GLYCEROL-PHOSPHATE TRANSFERASE"/>
    <property type="match status" value="1"/>
</dbReference>
<dbReference type="InterPro" id="IPR043148">
    <property type="entry name" value="TagF_C"/>
</dbReference>
<dbReference type="PANTHER" id="PTHR37316">
    <property type="entry name" value="TEICHOIC ACID GLYCEROL-PHOSPHATE PRIMASE"/>
    <property type="match status" value="1"/>
</dbReference>
<dbReference type="Proteomes" id="UP000198832">
    <property type="component" value="Unassembled WGS sequence"/>
</dbReference>